<accession>A0A9W6JCG7</accession>
<keyword evidence="1" id="KW-1133">Transmembrane helix</keyword>
<evidence type="ECO:0000256" key="1">
    <source>
        <dbReference type="SAM" id="Phobius"/>
    </source>
</evidence>
<keyword evidence="3" id="KW-1185">Reference proteome</keyword>
<comment type="caution">
    <text evidence="2">The sequence shown here is derived from an EMBL/GenBank/DDBJ whole genome shotgun (WGS) entry which is preliminary data.</text>
</comment>
<evidence type="ECO:0000313" key="3">
    <source>
        <dbReference type="Proteomes" id="UP001143370"/>
    </source>
</evidence>
<protein>
    <submittedName>
        <fullName evidence="2">Uncharacterized protein</fullName>
    </submittedName>
</protein>
<dbReference type="Proteomes" id="UP001143370">
    <property type="component" value="Unassembled WGS sequence"/>
</dbReference>
<dbReference type="AlphaFoldDB" id="A0A9W6JCG7"/>
<sequence length="114" mass="12887">MIDRIREALVYGLGWEWGALLSIPAVIAAVILLVRFVGLKRALQIGAGLGAILGFLTLQRRARQQGWQDREAKLTRDTDEAVADYRKKQDEVADLSGAELDRRAQRWVRDDEAR</sequence>
<organism evidence="2 3">
    <name type="scientific">Ancylobacter dichloromethanicus</name>
    <dbReference type="NCBI Taxonomy" id="518825"/>
    <lineage>
        <taxon>Bacteria</taxon>
        <taxon>Pseudomonadati</taxon>
        <taxon>Pseudomonadota</taxon>
        <taxon>Alphaproteobacteria</taxon>
        <taxon>Hyphomicrobiales</taxon>
        <taxon>Xanthobacteraceae</taxon>
        <taxon>Ancylobacter</taxon>
    </lineage>
</organism>
<feature type="transmembrane region" description="Helical" evidence="1">
    <location>
        <begin position="12"/>
        <end position="36"/>
    </location>
</feature>
<feature type="transmembrane region" description="Helical" evidence="1">
    <location>
        <begin position="42"/>
        <end position="58"/>
    </location>
</feature>
<dbReference type="RefSeq" id="WP_213376041.1">
    <property type="nucleotide sequence ID" value="NZ_BSFJ01000059.1"/>
</dbReference>
<evidence type="ECO:0000313" key="2">
    <source>
        <dbReference type="EMBL" id="GLK74717.1"/>
    </source>
</evidence>
<reference evidence="2" key="1">
    <citation type="journal article" date="2014" name="Int. J. Syst. Evol. Microbiol.">
        <title>Complete genome sequence of Corynebacterium casei LMG S-19264T (=DSM 44701T), isolated from a smear-ripened cheese.</title>
        <authorList>
            <consortium name="US DOE Joint Genome Institute (JGI-PGF)"/>
            <person name="Walter F."/>
            <person name="Albersmeier A."/>
            <person name="Kalinowski J."/>
            <person name="Ruckert C."/>
        </authorList>
    </citation>
    <scope>NUCLEOTIDE SEQUENCE</scope>
    <source>
        <strain evidence="2">VKM B-2484</strain>
    </source>
</reference>
<gene>
    <name evidence="2" type="ORF">GCM10017643_48360</name>
</gene>
<reference evidence="2" key="2">
    <citation type="submission" date="2023-01" db="EMBL/GenBank/DDBJ databases">
        <authorList>
            <person name="Sun Q."/>
            <person name="Evtushenko L."/>
        </authorList>
    </citation>
    <scope>NUCLEOTIDE SEQUENCE</scope>
    <source>
        <strain evidence="2">VKM B-2484</strain>
    </source>
</reference>
<dbReference type="EMBL" id="BSFJ01000059">
    <property type="protein sequence ID" value="GLK74717.1"/>
    <property type="molecule type" value="Genomic_DNA"/>
</dbReference>
<name>A0A9W6JCG7_9HYPH</name>
<keyword evidence="1" id="KW-0472">Membrane</keyword>
<proteinExistence type="predicted"/>
<keyword evidence="1" id="KW-0812">Transmembrane</keyword>